<comment type="caution">
    <text evidence="5">The sequence shown here is derived from an EMBL/GenBank/DDBJ whole genome shotgun (WGS) entry which is preliminary data.</text>
</comment>
<reference evidence="6" key="1">
    <citation type="journal article" date="2019" name="Int. J. Syst. Evol. Microbiol.">
        <title>The Global Catalogue of Microorganisms (GCM) 10K type strain sequencing project: providing services to taxonomists for standard genome sequencing and annotation.</title>
        <authorList>
            <consortium name="The Broad Institute Genomics Platform"/>
            <consortium name="The Broad Institute Genome Sequencing Center for Infectious Disease"/>
            <person name="Wu L."/>
            <person name="Ma J."/>
        </authorList>
    </citation>
    <scope>NUCLEOTIDE SEQUENCE [LARGE SCALE GENOMIC DNA]</scope>
    <source>
        <strain evidence="6">KCTC 52368</strain>
    </source>
</reference>
<dbReference type="RefSeq" id="WP_377768163.1">
    <property type="nucleotide sequence ID" value="NZ_JBHULB010000081.1"/>
</dbReference>
<sequence length="432" mass="51126">MNKNCLTKRLKDMRTDSTLGVIFFTRKKRNNPERLDIYVRITVNKERAEFSIKRDIAVCNWDIFRCRAKETGENLILLNSYLDDVYAEVLNAHKQLHSERKLITAKGIKLRYFGEDEERMSLMQAVEYHNKNINNELKPGTLKNYFSTEKYLKEFLQEKLKTNDIYLVQLNYKFIVNFENYIRTYEPKTTRKTCTNNGVMKHMERLRKIINLSLKMEWLEKDPFRNYKLRFIRNERDYLTERELQLLEDTSFMTRGLETVKDVFLFSCYTGLSYIDIKELRPDQVMIGIDGHQWIYTKRAKTNETVKIPLLPKAKEILEKYKEEMQLTGELLPVLSNQKTNKNLKEIAKACDIHKNITFHVARHTFATTVTLSNGVPIETVSKLLGHTKLSTTQIYARVVQKKVGEDMQELMEKLKNKKEVERSLVPKSYQN</sequence>
<dbReference type="InterPro" id="IPR050090">
    <property type="entry name" value="Tyrosine_recombinase_XerCD"/>
</dbReference>
<keyword evidence="6" id="KW-1185">Reference proteome</keyword>
<dbReference type="InterPro" id="IPR013762">
    <property type="entry name" value="Integrase-like_cat_sf"/>
</dbReference>
<dbReference type="Gene3D" id="1.10.150.130">
    <property type="match status" value="1"/>
</dbReference>
<proteinExistence type="inferred from homology"/>
<dbReference type="InterPro" id="IPR002104">
    <property type="entry name" value="Integrase_catalytic"/>
</dbReference>
<evidence type="ECO:0000259" key="4">
    <source>
        <dbReference type="PROSITE" id="PS51898"/>
    </source>
</evidence>
<gene>
    <name evidence="5" type="ORF">ACFSQJ_17225</name>
</gene>
<keyword evidence="3" id="KW-0233">DNA recombination</keyword>
<evidence type="ECO:0000256" key="2">
    <source>
        <dbReference type="ARBA" id="ARBA00023125"/>
    </source>
</evidence>
<dbReference type="InterPro" id="IPR011010">
    <property type="entry name" value="DNA_brk_join_enz"/>
</dbReference>
<feature type="domain" description="Tyr recombinase" evidence="4">
    <location>
        <begin position="234"/>
        <end position="413"/>
    </location>
</feature>
<evidence type="ECO:0000313" key="5">
    <source>
        <dbReference type="EMBL" id="MFD2588672.1"/>
    </source>
</evidence>
<dbReference type="PANTHER" id="PTHR30349:SF64">
    <property type="entry name" value="PROPHAGE INTEGRASE INTD-RELATED"/>
    <property type="match status" value="1"/>
</dbReference>
<dbReference type="Gene3D" id="1.10.443.10">
    <property type="entry name" value="Intergrase catalytic core"/>
    <property type="match status" value="1"/>
</dbReference>
<dbReference type="Pfam" id="PF00589">
    <property type="entry name" value="Phage_integrase"/>
    <property type="match status" value="1"/>
</dbReference>
<evidence type="ECO:0000256" key="1">
    <source>
        <dbReference type="ARBA" id="ARBA00008857"/>
    </source>
</evidence>
<accession>A0ABW5N072</accession>
<dbReference type="InterPro" id="IPR010998">
    <property type="entry name" value="Integrase_recombinase_N"/>
</dbReference>
<dbReference type="PROSITE" id="PS51898">
    <property type="entry name" value="TYR_RECOMBINASE"/>
    <property type="match status" value="1"/>
</dbReference>
<comment type="similarity">
    <text evidence="1">Belongs to the 'phage' integrase family.</text>
</comment>
<dbReference type="InterPro" id="IPR035386">
    <property type="entry name" value="Arm-DNA-bind_5"/>
</dbReference>
<dbReference type="CDD" id="cd01185">
    <property type="entry name" value="INTN1_C_like"/>
    <property type="match status" value="1"/>
</dbReference>
<organism evidence="5 6">
    <name type="scientific">Croceitalea marina</name>
    <dbReference type="NCBI Taxonomy" id="1775166"/>
    <lineage>
        <taxon>Bacteria</taxon>
        <taxon>Pseudomonadati</taxon>
        <taxon>Bacteroidota</taxon>
        <taxon>Flavobacteriia</taxon>
        <taxon>Flavobacteriales</taxon>
        <taxon>Flavobacteriaceae</taxon>
        <taxon>Croceitalea</taxon>
    </lineage>
</organism>
<protein>
    <submittedName>
        <fullName evidence="5">Site-specific integrase</fullName>
    </submittedName>
</protein>
<dbReference type="SUPFAM" id="SSF56349">
    <property type="entry name" value="DNA breaking-rejoining enzymes"/>
    <property type="match status" value="1"/>
</dbReference>
<name>A0ABW5N072_9FLAO</name>
<evidence type="ECO:0000313" key="6">
    <source>
        <dbReference type="Proteomes" id="UP001597526"/>
    </source>
</evidence>
<dbReference type="PANTHER" id="PTHR30349">
    <property type="entry name" value="PHAGE INTEGRASE-RELATED"/>
    <property type="match status" value="1"/>
</dbReference>
<dbReference type="Pfam" id="PF13102">
    <property type="entry name" value="Phage_int_SAM_5"/>
    <property type="match status" value="1"/>
</dbReference>
<dbReference type="InterPro" id="IPR025269">
    <property type="entry name" value="SAM-like_dom"/>
</dbReference>
<keyword evidence="2" id="KW-0238">DNA-binding</keyword>
<dbReference type="Proteomes" id="UP001597526">
    <property type="component" value="Unassembled WGS sequence"/>
</dbReference>
<dbReference type="Pfam" id="PF17293">
    <property type="entry name" value="Arm-DNA-bind_5"/>
    <property type="match status" value="1"/>
</dbReference>
<evidence type="ECO:0000256" key="3">
    <source>
        <dbReference type="ARBA" id="ARBA00023172"/>
    </source>
</evidence>
<dbReference type="EMBL" id="JBHULB010000081">
    <property type="protein sequence ID" value="MFD2588672.1"/>
    <property type="molecule type" value="Genomic_DNA"/>
</dbReference>